<name>A0A3M7RBS4_BRAPC</name>
<evidence type="ECO:0000313" key="2">
    <source>
        <dbReference type="EMBL" id="RNA21052.1"/>
    </source>
</evidence>
<dbReference type="OrthoDB" id="10547051at2759"/>
<evidence type="ECO:0000256" key="1">
    <source>
        <dbReference type="SAM" id="Phobius"/>
    </source>
</evidence>
<comment type="caution">
    <text evidence="2">The sequence shown here is derived from an EMBL/GenBank/DDBJ whole genome shotgun (WGS) entry which is preliminary data.</text>
</comment>
<proteinExistence type="predicted"/>
<keyword evidence="1" id="KW-0812">Transmembrane</keyword>
<dbReference type="Proteomes" id="UP000276133">
    <property type="component" value="Unassembled WGS sequence"/>
</dbReference>
<feature type="transmembrane region" description="Helical" evidence="1">
    <location>
        <begin position="32"/>
        <end position="55"/>
    </location>
</feature>
<evidence type="ECO:0008006" key="4">
    <source>
        <dbReference type="Google" id="ProtNLM"/>
    </source>
</evidence>
<keyword evidence="1" id="KW-0472">Membrane</keyword>
<sequence>MHLLILVCLYGANILTFIYQCVSNENDESLSFCFWFSLIGFFATLLSISFFLVNFNKNNSENKDRNQDYQSIIMSHITKRQPFDEIVNVNMTHSESEQTLTKSITVRNLTQFKFQQLYEFLFGKIRTIVSNKSCLKSNQGSVKSCDDSNATTVYTNSSKIQICPLHSLVLPTVKKNSGFQHTKMMVLPFGRLSGVHNKMESNNCNE</sequence>
<accession>A0A3M7RBS4</accession>
<evidence type="ECO:0000313" key="3">
    <source>
        <dbReference type="Proteomes" id="UP000276133"/>
    </source>
</evidence>
<reference evidence="2 3" key="1">
    <citation type="journal article" date="2018" name="Sci. Rep.">
        <title>Genomic signatures of local adaptation to the degree of environmental predictability in rotifers.</title>
        <authorList>
            <person name="Franch-Gras L."/>
            <person name="Hahn C."/>
            <person name="Garcia-Roger E.M."/>
            <person name="Carmona M.J."/>
            <person name="Serra M."/>
            <person name="Gomez A."/>
        </authorList>
    </citation>
    <scope>NUCLEOTIDE SEQUENCE [LARGE SCALE GENOMIC DNA]</scope>
    <source>
        <strain evidence="2">HYR1</strain>
    </source>
</reference>
<dbReference type="EMBL" id="REGN01003743">
    <property type="protein sequence ID" value="RNA21052.1"/>
    <property type="molecule type" value="Genomic_DNA"/>
</dbReference>
<dbReference type="AlphaFoldDB" id="A0A3M7RBS4"/>
<keyword evidence="1" id="KW-1133">Transmembrane helix</keyword>
<keyword evidence="3" id="KW-1185">Reference proteome</keyword>
<gene>
    <name evidence="2" type="ORF">BpHYR1_029623</name>
</gene>
<organism evidence="2 3">
    <name type="scientific">Brachionus plicatilis</name>
    <name type="common">Marine rotifer</name>
    <name type="synonym">Brachionus muelleri</name>
    <dbReference type="NCBI Taxonomy" id="10195"/>
    <lineage>
        <taxon>Eukaryota</taxon>
        <taxon>Metazoa</taxon>
        <taxon>Spiralia</taxon>
        <taxon>Gnathifera</taxon>
        <taxon>Rotifera</taxon>
        <taxon>Eurotatoria</taxon>
        <taxon>Monogononta</taxon>
        <taxon>Pseudotrocha</taxon>
        <taxon>Ploima</taxon>
        <taxon>Brachionidae</taxon>
        <taxon>Brachionus</taxon>
    </lineage>
</organism>
<protein>
    <recommendedName>
        <fullName evidence="4">Transmembrane protein</fullName>
    </recommendedName>
</protein>